<name>D9XJZ9_9ACTN</name>
<dbReference type="AlphaFoldDB" id="D9XJZ9"/>
<dbReference type="RefSeq" id="WP_004931700.1">
    <property type="nucleotide sequence ID" value="NZ_GG657758.1"/>
</dbReference>
<gene>
    <name evidence="1" type="ORF">SSRG_04342</name>
</gene>
<evidence type="ECO:0008006" key="3">
    <source>
        <dbReference type="Google" id="ProtNLM"/>
    </source>
</evidence>
<evidence type="ECO:0000313" key="1">
    <source>
        <dbReference type="EMBL" id="EFL41538.1"/>
    </source>
</evidence>
<evidence type="ECO:0000313" key="2">
    <source>
        <dbReference type="Proteomes" id="UP000002968"/>
    </source>
</evidence>
<dbReference type="InterPro" id="IPR032584">
    <property type="entry name" value="DUF4913"/>
</dbReference>
<proteinExistence type="predicted"/>
<dbReference type="eggNOG" id="ENOG5032YIM">
    <property type="taxonomic scope" value="Bacteria"/>
</dbReference>
<protein>
    <recommendedName>
        <fullName evidence="3">DUF4913 domain-containing protein</fullName>
    </recommendedName>
</protein>
<dbReference type="EMBL" id="GG657758">
    <property type="protein sequence ID" value="EFL41538.1"/>
    <property type="molecule type" value="Genomic_DNA"/>
</dbReference>
<sequence>MPEESNDGTISSRLYDYLESDSADEASAPGLVFSSLLEFVEDYVAPVLRLPADEGPLAWCPSWWAHPEALARLAALWRAFEYLRGDASLGMSVWWRDHADPHMRVLRDPLTGPFAACRRAGTHIDQPPLQTEAPPAGMLDHPAFSLEAALAEEALTAEEIRNSPRPWLGWIALTQPTLDDGTAG</sequence>
<keyword evidence="2" id="KW-1185">Reference proteome</keyword>
<accession>D9XJZ9</accession>
<dbReference type="Proteomes" id="UP000002968">
    <property type="component" value="Unassembled WGS sequence"/>
</dbReference>
<reference evidence="1" key="1">
    <citation type="submission" date="2009-02" db="EMBL/GenBank/DDBJ databases">
        <title>Annotation of Streptomyces griseoflavus strain Tu4000.</title>
        <authorList>
            <consortium name="The Broad Institute Genome Sequencing Platform"/>
            <consortium name="Broad Institute Microbial Sequencing Center"/>
            <person name="Fischbach M."/>
            <person name="Godfrey P."/>
            <person name="Ward D."/>
            <person name="Young S."/>
            <person name="Zeng Q."/>
            <person name="Koehrsen M."/>
            <person name="Alvarado L."/>
            <person name="Berlin A.M."/>
            <person name="Bochicchio J."/>
            <person name="Borenstein D."/>
            <person name="Chapman S.B."/>
            <person name="Chen Z."/>
            <person name="Engels R."/>
            <person name="Freedman E."/>
            <person name="Gellesch M."/>
            <person name="Goldberg J."/>
            <person name="Griggs A."/>
            <person name="Gujja S."/>
            <person name="Heilman E.R."/>
            <person name="Heiman D.I."/>
            <person name="Hepburn T.A."/>
            <person name="Howarth C."/>
            <person name="Jen D."/>
            <person name="Larson L."/>
            <person name="Lewis B."/>
            <person name="Mehta T."/>
            <person name="Park D."/>
            <person name="Pearson M."/>
            <person name="Richards J."/>
            <person name="Roberts A."/>
            <person name="Saif S."/>
            <person name="Shea T.D."/>
            <person name="Shenoy N."/>
            <person name="Sisk P."/>
            <person name="Stolte C."/>
            <person name="Sykes S.N."/>
            <person name="Thomson T."/>
            <person name="Walk T."/>
            <person name="White J."/>
            <person name="Yandava C."/>
            <person name="Straight P."/>
            <person name="Clardy J."/>
            <person name="Hung D."/>
            <person name="Kolter R."/>
            <person name="Mekalanos J."/>
            <person name="Walker S."/>
            <person name="Walsh C.T."/>
            <person name="Wieland-Brown L.C."/>
            <person name="Haas B."/>
            <person name="Nusbaum C."/>
            <person name="Birren B."/>
        </authorList>
    </citation>
    <scope>NUCLEOTIDE SEQUENCE [LARGE SCALE GENOMIC DNA]</scope>
    <source>
        <strain evidence="1">Tu4000</strain>
    </source>
</reference>
<organism evidence="1 2">
    <name type="scientific">Streptomyces griseoflavus Tu4000</name>
    <dbReference type="NCBI Taxonomy" id="467200"/>
    <lineage>
        <taxon>Bacteria</taxon>
        <taxon>Bacillati</taxon>
        <taxon>Actinomycetota</taxon>
        <taxon>Actinomycetes</taxon>
        <taxon>Kitasatosporales</taxon>
        <taxon>Streptomycetaceae</taxon>
        <taxon>Streptomyces</taxon>
    </lineage>
</organism>
<dbReference type="Pfam" id="PF16259">
    <property type="entry name" value="DUF4913"/>
    <property type="match status" value="1"/>
</dbReference>
<dbReference type="HOGENOM" id="CLU_1467420_0_0_11"/>
<dbReference type="OrthoDB" id="4570343at2"/>
<dbReference type="STRING" id="467200.SSRG_04342"/>